<feature type="domain" description="ABC transmembrane type-1" evidence="9">
    <location>
        <begin position="86"/>
        <end position="277"/>
    </location>
</feature>
<feature type="transmembrane region" description="Helical" evidence="7">
    <location>
        <begin position="151"/>
        <end position="173"/>
    </location>
</feature>
<dbReference type="PROSITE" id="PS50928">
    <property type="entry name" value="ABC_TM1"/>
    <property type="match status" value="1"/>
</dbReference>
<dbReference type="EMBL" id="JBHMAS010000043">
    <property type="protein sequence ID" value="MFB9781396.1"/>
    <property type="molecule type" value="Genomic_DNA"/>
</dbReference>
<evidence type="ECO:0000313" key="10">
    <source>
        <dbReference type="EMBL" id="MFB9781396.1"/>
    </source>
</evidence>
<evidence type="ECO:0000313" key="11">
    <source>
        <dbReference type="Proteomes" id="UP001589587"/>
    </source>
</evidence>
<protein>
    <submittedName>
        <fullName evidence="10">Carbohydrate ABC transporter permease</fullName>
    </submittedName>
</protein>
<evidence type="ECO:0000256" key="6">
    <source>
        <dbReference type="ARBA" id="ARBA00023136"/>
    </source>
</evidence>
<sequence>MKAVPSKVEKPVSPASRREPGKQRSSTGYVTIVIVGIFALLPVAWMIFTAFTDTSDIFQFPPSFLRTYTLDHFISVIKNETLWTFVLNGFFISVATSAFSLIVGFCSGYAFSKFRFAARSSMMYLILLAQIVPQVLLLLTLYTAFQSVGLLNTYTALILSYTTFTLPLSVMMLKNTFDALPDELIEAGRIDGAGELRIMVSVLLPAMRPALIAVGLFSFIRAWNDLPFALTLADTERQTLPAGLALTFMGEFQNSYGEMMAASILSSLPVVAIFLIFQKHFVSGAMTGAVK</sequence>
<evidence type="ECO:0000256" key="1">
    <source>
        <dbReference type="ARBA" id="ARBA00004651"/>
    </source>
</evidence>
<evidence type="ECO:0000256" key="5">
    <source>
        <dbReference type="ARBA" id="ARBA00022989"/>
    </source>
</evidence>
<dbReference type="SUPFAM" id="SSF161098">
    <property type="entry name" value="MetI-like"/>
    <property type="match status" value="1"/>
</dbReference>
<dbReference type="Proteomes" id="UP001589587">
    <property type="component" value="Unassembled WGS sequence"/>
</dbReference>
<gene>
    <name evidence="10" type="ORF">ACFFQ6_17020</name>
</gene>
<name>A0ABV5XHC4_9NOCA</name>
<feature type="transmembrane region" description="Helical" evidence="7">
    <location>
        <begin position="198"/>
        <end position="220"/>
    </location>
</feature>
<feature type="transmembrane region" description="Helical" evidence="7">
    <location>
        <begin position="90"/>
        <end position="111"/>
    </location>
</feature>
<proteinExistence type="inferred from homology"/>
<keyword evidence="11" id="KW-1185">Reference proteome</keyword>
<reference evidence="10 11" key="1">
    <citation type="submission" date="2024-09" db="EMBL/GenBank/DDBJ databases">
        <authorList>
            <person name="Sun Q."/>
            <person name="Mori K."/>
        </authorList>
    </citation>
    <scope>NUCLEOTIDE SEQUENCE [LARGE SCALE GENOMIC DNA]</scope>
    <source>
        <strain evidence="10 11">JCM 11411</strain>
    </source>
</reference>
<comment type="similarity">
    <text evidence="7">Belongs to the binding-protein-dependent transport system permease family.</text>
</comment>
<dbReference type="PANTHER" id="PTHR32243">
    <property type="entry name" value="MALTOSE TRANSPORT SYSTEM PERMEASE-RELATED"/>
    <property type="match status" value="1"/>
</dbReference>
<dbReference type="Pfam" id="PF00528">
    <property type="entry name" value="BPD_transp_1"/>
    <property type="match status" value="1"/>
</dbReference>
<evidence type="ECO:0000256" key="7">
    <source>
        <dbReference type="RuleBase" id="RU363032"/>
    </source>
</evidence>
<accession>A0ABV5XHC4</accession>
<evidence type="ECO:0000256" key="4">
    <source>
        <dbReference type="ARBA" id="ARBA00022692"/>
    </source>
</evidence>
<evidence type="ECO:0000256" key="8">
    <source>
        <dbReference type="SAM" id="MobiDB-lite"/>
    </source>
</evidence>
<feature type="region of interest" description="Disordered" evidence="8">
    <location>
        <begin position="1"/>
        <end position="23"/>
    </location>
</feature>
<dbReference type="CDD" id="cd06261">
    <property type="entry name" value="TM_PBP2"/>
    <property type="match status" value="1"/>
</dbReference>
<feature type="transmembrane region" description="Helical" evidence="7">
    <location>
        <begin position="27"/>
        <end position="48"/>
    </location>
</feature>
<keyword evidence="2 7" id="KW-0813">Transport</keyword>
<keyword evidence="5 7" id="KW-1133">Transmembrane helix</keyword>
<dbReference type="InterPro" id="IPR035906">
    <property type="entry name" value="MetI-like_sf"/>
</dbReference>
<dbReference type="RefSeq" id="WP_257207362.1">
    <property type="nucleotide sequence ID" value="NZ_JBHMAS010000043.1"/>
</dbReference>
<dbReference type="InterPro" id="IPR000515">
    <property type="entry name" value="MetI-like"/>
</dbReference>
<comment type="subcellular location">
    <subcellularLocation>
        <location evidence="1 7">Cell membrane</location>
        <topology evidence="1 7">Multi-pass membrane protein</topology>
    </subcellularLocation>
</comment>
<evidence type="ECO:0000256" key="2">
    <source>
        <dbReference type="ARBA" id="ARBA00022448"/>
    </source>
</evidence>
<dbReference type="Gene3D" id="1.10.3720.10">
    <property type="entry name" value="MetI-like"/>
    <property type="match status" value="1"/>
</dbReference>
<feature type="transmembrane region" description="Helical" evidence="7">
    <location>
        <begin position="259"/>
        <end position="277"/>
    </location>
</feature>
<organism evidence="10 11">
    <name type="scientific">Rhodococcus baikonurensis</name>
    <dbReference type="NCBI Taxonomy" id="172041"/>
    <lineage>
        <taxon>Bacteria</taxon>
        <taxon>Bacillati</taxon>
        <taxon>Actinomycetota</taxon>
        <taxon>Actinomycetes</taxon>
        <taxon>Mycobacteriales</taxon>
        <taxon>Nocardiaceae</taxon>
        <taxon>Rhodococcus</taxon>
        <taxon>Rhodococcus erythropolis group</taxon>
    </lineage>
</organism>
<comment type="caution">
    <text evidence="10">The sequence shown here is derived from an EMBL/GenBank/DDBJ whole genome shotgun (WGS) entry which is preliminary data.</text>
</comment>
<keyword evidence="6 7" id="KW-0472">Membrane</keyword>
<evidence type="ECO:0000259" key="9">
    <source>
        <dbReference type="PROSITE" id="PS50928"/>
    </source>
</evidence>
<keyword evidence="4 7" id="KW-0812">Transmembrane</keyword>
<dbReference type="InterPro" id="IPR050901">
    <property type="entry name" value="BP-dep_ABC_trans_perm"/>
</dbReference>
<evidence type="ECO:0000256" key="3">
    <source>
        <dbReference type="ARBA" id="ARBA00022475"/>
    </source>
</evidence>
<keyword evidence="3" id="KW-1003">Cell membrane</keyword>
<feature type="transmembrane region" description="Helical" evidence="7">
    <location>
        <begin position="123"/>
        <end position="145"/>
    </location>
</feature>
<dbReference type="PANTHER" id="PTHR32243:SF18">
    <property type="entry name" value="INNER MEMBRANE ABC TRANSPORTER PERMEASE PROTEIN YCJP"/>
    <property type="match status" value="1"/>
</dbReference>